<dbReference type="RefSeq" id="YP_009133222.1">
    <property type="nucleotide sequence ID" value="NC_026922.1"/>
</dbReference>
<accession>A0A0E3UR94</accession>
<evidence type="ECO:0000313" key="2">
    <source>
        <dbReference type="Proteomes" id="UP000201190"/>
    </source>
</evidence>
<evidence type="ECO:0000313" key="1">
    <source>
        <dbReference type="EMBL" id="AKC91640.1"/>
    </source>
</evidence>
<dbReference type="Pfam" id="PF07346">
    <property type="entry name" value="DUF1477"/>
    <property type="match status" value="1"/>
</dbReference>
<keyword evidence="2" id="KW-1185">Reference proteome</keyword>
<dbReference type="Proteomes" id="UP000201190">
    <property type="component" value="Segment"/>
</dbReference>
<protein>
    <submittedName>
        <fullName evidence="1">Ac19-like protein</fullName>
    </submittedName>
</protein>
<name>A0A0E3UR94_9ABAC</name>
<dbReference type="KEGG" id="vg:24170843"/>
<organism evidence="1 2">
    <name type="scientific">Lambdina fiscellaria nucleopolyhedrovirus</name>
    <dbReference type="NCBI Taxonomy" id="1642929"/>
    <lineage>
        <taxon>Viruses</taxon>
        <taxon>Viruses incertae sedis</taxon>
        <taxon>Naldaviricetes</taxon>
        <taxon>Lefavirales</taxon>
        <taxon>Baculoviridae</taxon>
        <taxon>Alphabaculovirus</taxon>
        <taxon>Alphabaculovirus lafiscellariae</taxon>
    </lineage>
</organism>
<sequence length="176" mass="20187">MRVHKRNAINRTRLQSVNRTVYNVVNNKLTEWGNRAALPSENKNESLHSIVLQTLFNVRGDREQRLQFLFNTVCCNLTKRIAAHCQNATTLCAVRNVFDTIVETERALFAQSRILTFIINFLIQRLAFDTDGDANVNHADAEHNDNNVHVLNGVHGAPLQTLVFQRLLDHFLSTYF</sequence>
<proteinExistence type="predicted"/>
<dbReference type="GeneID" id="24170843"/>
<dbReference type="EMBL" id="KP752043">
    <property type="protein sequence ID" value="AKC91640.1"/>
    <property type="molecule type" value="Genomic_DNA"/>
</dbReference>
<reference evidence="1 2" key="1">
    <citation type="journal article" date="2015" name="Genome Announc.">
        <title>Genome Sequence of an Alphabaculovirus Isolated from the Oak Looper, Lambdina fiscellaria, Contains a Putative 2-Kilobase-Pair Transposable Element Encoding a Transposase and a FLYWCH Domain-Containing Protein.</title>
        <authorList>
            <person name="Rohrmann G.F."/>
            <person name="Erlandson M.A."/>
            <person name="Theilmann D.A."/>
        </authorList>
    </citation>
    <scope>NUCLEOTIDE SEQUENCE [LARGE SCALE GENOMIC DNA]</scope>
    <source>
        <strain evidence="1">GR15</strain>
    </source>
</reference>
<dbReference type="InterPro" id="IPR009946">
    <property type="entry name" value="AcMNPV_Orf4"/>
</dbReference>